<dbReference type="EnsemblFungi" id="EJT70795">
    <property type="protein sequence ID" value="EJT70795"/>
    <property type="gene ID" value="GGTG_11818"/>
</dbReference>
<gene>
    <name evidence="7" type="primary">20352276</name>
    <name evidence="6" type="ORF">GGTG_11818</name>
</gene>
<dbReference type="InterPro" id="IPR025676">
    <property type="entry name" value="Clr5_dom"/>
</dbReference>
<dbReference type="InterPro" id="IPR002110">
    <property type="entry name" value="Ankyrin_rpt"/>
</dbReference>
<dbReference type="PANTHER" id="PTHR24171:SF9">
    <property type="entry name" value="ANKYRIN REPEAT DOMAIN-CONTAINING PROTEIN 39"/>
    <property type="match status" value="1"/>
</dbReference>
<reference evidence="7" key="4">
    <citation type="journal article" date="2015" name="G3 (Bethesda)">
        <title>Genome sequences of three phytopathogenic species of the Magnaporthaceae family of fungi.</title>
        <authorList>
            <person name="Okagaki L.H."/>
            <person name="Nunes C.C."/>
            <person name="Sailsbery J."/>
            <person name="Clay B."/>
            <person name="Brown D."/>
            <person name="John T."/>
            <person name="Oh Y."/>
            <person name="Young N."/>
            <person name="Fitzgerald M."/>
            <person name="Haas B.J."/>
            <person name="Zeng Q."/>
            <person name="Young S."/>
            <person name="Adiconis X."/>
            <person name="Fan L."/>
            <person name="Levin J.Z."/>
            <person name="Mitchell T.K."/>
            <person name="Okubara P.A."/>
            <person name="Farman M.L."/>
            <person name="Kohn L.M."/>
            <person name="Birren B."/>
            <person name="Ma L.-J."/>
            <person name="Dean R.A."/>
        </authorList>
    </citation>
    <scope>NUCLEOTIDE SEQUENCE</scope>
    <source>
        <strain evidence="7">R3-111a-1</strain>
    </source>
</reference>
<dbReference type="STRING" id="644352.J3PE95"/>
<dbReference type="PROSITE" id="PS50297">
    <property type="entry name" value="ANK_REP_REGION"/>
    <property type="match status" value="3"/>
</dbReference>
<reference evidence="7" key="5">
    <citation type="submission" date="2018-04" db="UniProtKB">
        <authorList>
            <consortium name="EnsemblFungi"/>
        </authorList>
    </citation>
    <scope>IDENTIFICATION</scope>
    <source>
        <strain evidence="7">R3-111a-1</strain>
    </source>
</reference>
<evidence type="ECO:0000313" key="7">
    <source>
        <dbReference type="EnsemblFungi" id="EJT70795"/>
    </source>
</evidence>
<reference evidence="8" key="1">
    <citation type="submission" date="2010-07" db="EMBL/GenBank/DDBJ databases">
        <title>The genome sequence of Gaeumannomyces graminis var. tritici strain R3-111a-1.</title>
        <authorList>
            <consortium name="The Broad Institute Genome Sequencing Platform"/>
            <person name="Ma L.-J."/>
            <person name="Dead R."/>
            <person name="Young S."/>
            <person name="Zeng Q."/>
            <person name="Koehrsen M."/>
            <person name="Alvarado L."/>
            <person name="Berlin A."/>
            <person name="Chapman S.B."/>
            <person name="Chen Z."/>
            <person name="Freedman E."/>
            <person name="Gellesch M."/>
            <person name="Goldberg J."/>
            <person name="Griggs A."/>
            <person name="Gujja S."/>
            <person name="Heilman E.R."/>
            <person name="Heiman D."/>
            <person name="Hepburn T."/>
            <person name="Howarth C."/>
            <person name="Jen D."/>
            <person name="Larson L."/>
            <person name="Mehta T."/>
            <person name="Neiman D."/>
            <person name="Pearson M."/>
            <person name="Roberts A."/>
            <person name="Saif S."/>
            <person name="Shea T."/>
            <person name="Shenoy N."/>
            <person name="Sisk P."/>
            <person name="Stolte C."/>
            <person name="Sykes S."/>
            <person name="Walk T."/>
            <person name="White J."/>
            <person name="Yandava C."/>
            <person name="Haas B."/>
            <person name="Nusbaum C."/>
            <person name="Birren B."/>
        </authorList>
    </citation>
    <scope>NUCLEOTIDE SEQUENCE [LARGE SCALE GENOMIC DNA]</scope>
    <source>
        <strain evidence="8">R3-111a-1</strain>
    </source>
</reference>
<dbReference type="SMART" id="SM00248">
    <property type="entry name" value="ANK"/>
    <property type="match status" value="7"/>
</dbReference>
<dbReference type="Pfam" id="PF12796">
    <property type="entry name" value="Ank_2"/>
    <property type="match status" value="1"/>
</dbReference>
<dbReference type="GeneID" id="20352276"/>
<sequence length="1271" mass="140184">MSSQRTPRREWNEKKAVILALSAGNSLKELAKLMREQHQFTATLAQYEYHLKEWNAPRKHLKRDDWARVVTVYDSLVSQHGTARVLVNNIPISTNKLNRNRRLYTSARPSSQSHPTDSGREAALPEAVSFQLQSADGTWLHLDPSPRSRVLGGQASLEATRAGNTMSAPDLPGPSFTGAGAQSPDEGDTSHWVATSPVNVFEPRIFGDGVPHRSRAFAFWETRDKSRAEQSRVGLEFRNAFLPHVASPRFLAGVSTSALVGGLGLSSHPDIQPFLDLSSPPPPGPLSRFGGIDVDAIAADCQAAAVANLRFENPAEILARQMRCMFIDIEKHSIHSSHTWRAYPGSTSSINGSFSLHGVANLHLPERMHGFGDSMPQQNYSLLPGSPFNTIAYAEGLETTVLNTDVPQWLVFALANNFAGLQNAQISEIIPWISRSQNGASLIQQMLRDKQNPRVKGMGASLLKACIEAQNVTAFRQMLFSGAVDIDTIVCCIKGVEYSILGRCAALQNLSLVQAVLEFQPNIAKLDPVRNAFGHLMGSLMQCDASISSDFEKIAYLLQKAGVFIDPELLFNPFFKRHLLETEPGIKLALDLASKLTHMQHEELIRAGSLRCAISGSQNEDMALRFVKRILDVCFRKHQWACNHNKGLKAYFEQALLQSAKEGYFGLVKVLLPFGISEIKYEFLLASISGGSKEVVDLALSQCPNLEALSSKYPKLEALVGFNTTALAAAILSKSEDLILVIKEAGCLEHLQVQGHFQAAITAASKARNLAQMQELFQHHPHCCIQDLRDALKISAYKNYDEITLALTDAYLKEYPLLQAALLRHWPVVHTLLISGPTDMQPELYHQRLMEWKEVASESEWGILFEHLIGKGDHQLILKAAETFPVRTSKDRHWEVTWKAMNREVLPFLCEHKLVSRQGLTRYLREALSRKNDDMVYLVTRLGADSIDQDALGNAVTHSPHLLSFLLSQVSRPVLEFVAHQSEGGDIEKNAAYTAIQNAVGQGLKGLPSLKLLFESGIVDLSNLRMWYPYGRYPSYMVRFCPIIDLRVAIAKTQEDFGNIAVVKYLLDVGCDPNTHELAALPLGPRGSFPQVTALLEAVARNHVGLVELLIEKGANINRRIVDGAARTPLQKAAELGYLDILKLLLDRGADVNAPAAASRGGGTALQLAAMGGNCAVLCELLERGADLSMPPCEYDGRWPLEGAAEHGRMSMIELLWEYCQGSFPDSVVDRAMELAEENGHMSCKEVLGSLRAKKRELGDVAGLDWTAPLF</sequence>
<dbReference type="Gene3D" id="1.25.40.20">
    <property type="entry name" value="Ankyrin repeat-containing domain"/>
    <property type="match status" value="2"/>
</dbReference>
<dbReference type="SUPFAM" id="SSF48403">
    <property type="entry name" value="Ankyrin repeat"/>
    <property type="match status" value="1"/>
</dbReference>
<dbReference type="Proteomes" id="UP000006039">
    <property type="component" value="Unassembled WGS sequence"/>
</dbReference>
<feature type="repeat" description="ANK" evidence="3">
    <location>
        <begin position="1090"/>
        <end position="1122"/>
    </location>
</feature>
<evidence type="ECO:0000256" key="4">
    <source>
        <dbReference type="SAM" id="MobiDB-lite"/>
    </source>
</evidence>
<dbReference type="eggNOG" id="KOG0504">
    <property type="taxonomic scope" value="Eukaryota"/>
</dbReference>
<reference evidence="6" key="3">
    <citation type="submission" date="2010-09" db="EMBL/GenBank/DDBJ databases">
        <title>Annotation of Gaeumannomyces graminis var. tritici R3-111a-1.</title>
        <authorList>
            <consortium name="The Broad Institute Genome Sequencing Platform"/>
            <person name="Ma L.-J."/>
            <person name="Dead R."/>
            <person name="Young S.K."/>
            <person name="Zeng Q."/>
            <person name="Gargeya S."/>
            <person name="Fitzgerald M."/>
            <person name="Haas B."/>
            <person name="Abouelleil A."/>
            <person name="Alvarado L."/>
            <person name="Arachchi H.M."/>
            <person name="Berlin A."/>
            <person name="Brown A."/>
            <person name="Chapman S.B."/>
            <person name="Chen Z."/>
            <person name="Dunbar C."/>
            <person name="Freedman E."/>
            <person name="Gearin G."/>
            <person name="Gellesch M."/>
            <person name="Goldberg J."/>
            <person name="Griggs A."/>
            <person name="Gujja S."/>
            <person name="Heiman D."/>
            <person name="Howarth C."/>
            <person name="Larson L."/>
            <person name="Lui A."/>
            <person name="MacDonald P.J.P."/>
            <person name="Mehta T."/>
            <person name="Montmayeur A."/>
            <person name="Murphy C."/>
            <person name="Neiman D."/>
            <person name="Pearson M."/>
            <person name="Priest M."/>
            <person name="Roberts A."/>
            <person name="Saif S."/>
            <person name="Shea T."/>
            <person name="Shenoy N."/>
            <person name="Sisk P."/>
            <person name="Stolte C."/>
            <person name="Sykes S."/>
            <person name="Yandava C."/>
            <person name="Wortman J."/>
            <person name="Nusbaum C."/>
            <person name="Birren B."/>
        </authorList>
    </citation>
    <scope>NUCLEOTIDE SEQUENCE</scope>
    <source>
        <strain evidence="6">R3-111a-1</strain>
    </source>
</reference>
<dbReference type="PROSITE" id="PS50088">
    <property type="entry name" value="ANK_REPEAT"/>
    <property type="match status" value="3"/>
</dbReference>
<keyword evidence="8" id="KW-1185">Reference proteome</keyword>
<dbReference type="InterPro" id="IPR036770">
    <property type="entry name" value="Ankyrin_rpt-contain_sf"/>
</dbReference>
<dbReference type="Pfam" id="PF14420">
    <property type="entry name" value="Clr5"/>
    <property type="match status" value="1"/>
</dbReference>
<feature type="repeat" description="ANK" evidence="3">
    <location>
        <begin position="1125"/>
        <end position="1157"/>
    </location>
</feature>
<feature type="region of interest" description="Disordered" evidence="4">
    <location>
        <begin position="160"/>
        <end position="189"/>
    </location>
</feature>
<evidence type="ECO:0000259" key="5">
    <source>
        <dbReference type="Pfam" id="PF14420"/>
    </source>
</evidence>
<evidence type="ECO:0000256" key="1">
    <source>
        <dbReference type="ARBA" id="ARBA00022737"/>
    </source>
</evidence>
<feature type="repeat" description="ANK" evidence="3">
    <location>
        <begin position="1161"/>
        <end position="1193"/>
    </location>
</feature>
<evidence type="ECO:0000313" key="6">
    <source>
        <dbReference type="EMBL" id="EJT70795.1"/>
    </source>
</evidence>
<keyword evidence="2 3" id="KW-0040">ANK repeat</keyword>
<feature type="domain" description="Clr5" evidence="5">
    <location>
        <begin position="8"/>
        <end position="57"/>
    </location>
</feature>
<dbReference type="OrthoDB" id="539213at2759"/>
<evidence type="ECO:0000256" key="2">
    <source>
        <dbReference type="ARBA" id="ARBA00023043"/>
    </source>
</evidence>
<protein>
    <recommendedName>
        <fullName evidence="5">Clr5 domain-containing protein</fullName>
    </recommendedName>
</protein>
<dbReference type="AlphaFoldDB" id="J3PE95"/>
<dbReference type="RefSeq" id="XP_009227973.1">
    <property type="nucleotide sequence ID" value="XM_009229709.1"/>
</dbReference>
<organism evidence="6">
    <name type="scientific">Gaeumannomyces tritici (strain R3-111a-1)</name>
    <name type="common">Wheat and barley take-all root rot fungus</name>
    <name type="synonym">Gaeumannomyces graminis var. tritici</name>
    <dbReference type="NCBI Taxonomy" id="644352"/>
    <lineage>
        <taxon>Eukaryota</taxon>
        <taxon>Fungi</taxon>
        <taxon>Dikarya</taxon>
        <taxon>Ascomycota</taxon>
        <taxon>Pezizomycotina</taxon>
        <taxon>Sordariomycetes</taxon>
        <taxon>Sordariomycetidae</taxon>
        <taxon>Magnaporthales</taxon>
        <taxon>Magnaporthaceae</taxon>
        <taxon>Gaeumannomyces</taxon>
    </lineage>
</organism>
<keyword evidence="1" id="KW-0677">Repeat</keyword>
<dbReference type="HOGENOM" id="CLU_268331_0_0_1"/>
<evidence type="ECO:0000256" key="3">
    <source>
        <dbReference type="PROSITE-ProRule" id="PRU00023"/>
    </source>
</evidence>
<accession>J3PE95</accession>
<evidence type="ECO:0000313" key="8">
    <source>
        <dbReference type="Proteomes" id="UP000006039"/>
    </source>
</evidence>
<proteinExistence type="predicted"/>
<reference evidence="6" key="2">
    <citation type="submission" date="2010-07" db="EMBL/GenBank/DDBJ databases">
        <authorList>
            <consortium name="The Broad Institute Genome Sequencing Platform"/>
            <consortium name="Broad Institute Genome Sequencing Center for Infectious Disease"/>
            <person name="Ma L.-J."/>
            <person name="Dead R."/>
            <person name="Young S."/>
            <person name="Zeng Q."/>
            <person name="Koehrsen M."/>
            <person name="Alvarado L."/>
            <person name="Berlin A."/>
            <person name="Chapman S.B."/>
            <person name="Chen Z."/>
            <person name="Freedman E."/>
            <person name="Gellesch M."/>
            <person name="Goldberg J."/>
            <person name="Griggs A."/>
            <person name="Gujja S."/>
            <person name="Heilman E.R."/>
            <person name="Heiman D."/>
            <person name="Hepburn T."/>
            <person name="Howarth C."/>
            <person name="Jen D."/>
            <person name="Larson L."/>
            <person name="Mehta T."/>
            <person name="Neiman D."/>
            <person name="Pearson M."/>
            <person name="Roberts A."/>
            <person name="Saif S."/>
            <person name="Shea T."/>
            <person name="Shenoy N."/>
            <person name="Sisk P."/>
            <person name="Stolte C."/>
            <person name="Sykes S."/>
            <person name="Walk T."/>
            <person name="White J."/>
            <person name="Yandava C."/>
            <person name="Haas B."/>
            <person name="Nusbaum C."/>
            <person name="Birren B."/>
        </authorList>
    </citation>
    <scope>NUCLEOTIDE SEQUENCE</scope>
    <source>
        <strain evidence="6">R3-111a-1</strain>
    </source>
</reference>
<dbReference type="VEuPathDB" id="FungiDB:GGTG_11818"/>
<dbReference type="PANTHER" id="PTHR24171">
    <property type="entry name" value="ANKYRIN REPEAT DOMAIN-CONTAINING PROTEIN 39-RELATED"/>
    <property type="match status" value="1"/>
</dbReference>
<name>J3PE95_GAET3</name>
<dbReference type="EMBL" id="GL385401">
    <property type="protein sequence ID" value="EJT70795.1"/>
    <property type="molecule type" value="Genomic_DNA"/>
</dbReference>